<evidence type="ECO:0000256" key="5">
    <source>
        <dbReference type="ARBA" id="ARBA00023064"/>
    </source>
</evidence>
<evidence type="ECO:0000256" key="6">
    <source>
        <dbReference type="ARBA" id="ARBA00023126"/>
    </source>
</evidence>
<proteinExistence type="inferred from homology"/>
<keyword evidence="13" id="KW-1185">Reference proteome</keyword>
<dbReference type="SUPFAM" id="SSF51735">
    <property type="entry name" value="NAD(P)-binding Rossmann-fold domains"/>
    <property type="match status" value="1"/>
</dbReference>
<dbReference type="InterPro" id="IPR006115">
    <property type="entry name" value="6PGDH_NADP-bd"/>
</dbReference>
<evidence type="ECO:0000256" key="7">
    <source>
        <dbReference type="PIRNR" id="PIRNR000109"/>
    </source>
</evidence>
<feature type="active site" description="Proton donor" evidence="8">
    <location>
        <position position="179"/>
    </location>
</feature>
<feature type="active site" description="Proton acceptor" evidence="8">
    <location>
        <position position="172"/>
    </location>
</feature>
<evidence type="ECO:0000313" key="13">
    <source>
        <dbReference type="Proteomes" id="UP000041254"/>
    </source>
</evidence>
<dbReference type="Pfam" id="PF03446">
    <property type="entry name" value="NAD_binding_2"/>
    <property type="match status" value="1"/>
</dbReference>
<dbReference type="UniPathway" id="UPA00115">
    <property type="reaction ID" value="UER00410"/>
</dbReference>
<dbReference type="SUPFAM" id="SSF48179">
    <property type="entry name" value="6-phosphogluconate dehydrogenase C-terminal domain-like"/>
    <property type="match status" value="1"/>
</dbReference>
<dbReference type="InterPro" id="IPR006184">
    <property type="entry name" value="6PGdom_BS"/>
</dbReference>
<dbReference type="OMA" id="CVTHVGP"/>
<comment type="subunit">
    <text evidence="3 7">Homodimer.</text>
</comment>
<dbReference type="NCBIfam" id="TIGR00873">
    <property type="entry name" value="gnd"/>
    <property type="match status" value="1"/>
</dbReference>
<dbReference type="InterPro" id="IPR036291">
    <property type="entry name" value="NAD(P)-bd_dom_sf"/>
</dbReference>
<feature type="binding site" description="in other chain" evidence="9">
    <location>
        <position position="180"/>
    </location>
    <ligand>
        <name>substrate</name>
        <note>ligand shared between dimeric partners</note>
    </ligand>
</feature>
<comment type="function">
    <text evidence="7">Catalyzes the oxidative decarboxylation of 6-phosphogluconate to ribulose 5-phosphate and CO(2), with concomitant reduction of NADP to NADPH.</text>
</comment>
<dbReference type="AlphaFoldDB" id="A0A0G4H747"/>
<keyword evidence="4 7" id="KW-0560">Oxidoreductase</keyword>
<sequence length="463" mass="51139">MGQNLALNIASKGFRISVWNRSESKVDDTTERAKKEGNLPLDGHKDLSAFVQSIKKPRKIIMLIQAGPPVDKAMEPLLPLLEAGDLLIDGGNEWYENTDRRTALCESKGIRYMGMGVSGGEEGARHGPSLMPGGTKEGWDIVKPILMKIAAQVDDGPCVSYIGPGGSGNYVKMVHNGIEYGDMQLIAEAYAVLKQMGGLTNPELQNLFKEWNKGELKSFLIEITSDIFGQKDDKTDGYLVDKILDVAGSKGTGKWTIQEAAEHGVPCPTMQAALDMRYMSTFKAFRQRASGKFKGPATKPQVTQSTLIDDVRNALYCAKICSYAQGLMLLQTVSNEKGWGLNLGEISRTWKGGCIIRAVFLDRIKKAFDRNPHMDSLLMDDQFADEIQQREVSWRRIVNAAQAAGIPIPALSASLCYFDAYRSATLPVNLVQGQRDYFGAHTYKRTDDEGGPYHTQWTHFAQT</sequence>
<keyword evidence="7 10" id="KW-0521">NADP</keyword>
<feature type="domain" description="6-phosphogluconate dehydrogenase C-terminal" evidence="11">
    <location>
        <begin position="168"/>
        <end position="458"/>
    </location>
</feature>
<dbReference type="Pfam" id="PF00393">
    <property type="entry name" value="6PGD"/>
    <property type="match status" value="1"/>
</dbReference>
<comment type="similarity">
    <text evidence="2 7 10">Belongs to the 6-phosphogluconate dehydrogenase family.</text>
</comment>
<feature type="binding site" description="in other chain" evidence="9">
    <location>
        <position position="92"/>
    </location>
    <ligand>
        <name>substrate</name>
        <note>ligand shared between dimeric partners</note>
    </ligand>
</feature>
<dbReference type="GO" id="GO:0019521">
    <property type="term" value="P:D-gluconate metabolic process"/>
    <property type="evidence" value="ECO:0007669"/>
    <property type="project" value="UniProtKB-KW"/>
</dbReference>
<dbReference type="InterPro" id="IPR006114">
    <property type="entry name" value="6PGDH_C"/>
</dbReference>
<dbReference type="STRING" id="1169540.A0A0G4H747"/>
<evidence type="ECO:0000313" key="12">
    <source>
        <dbReference type="EMBL" id="CEM39714.1"/>
    </source>
</evidence>
<dbReference type="PROSITE" id="PS00461">
    <property type="entry name" value="6PGD"/>
    <property type="match status" value="1"/>
</dbReference>
<dbReference type="VEuPathDB" id="CryptoDB:Vbra_19748"/>
<keyword evidence="5 10" id="KW-0311">Gluconate utilization</keyword>
<evidence type="ECO:0000259" key="11">
    <source>
        <dbReference type="SMART" id="SM01350"/>
    </source>
</evidence>
<organism evidence="12 13">
    <name type="scientific">Vitrella brassicaformis (strain CCMP3155)</name>
    <dbReference type="NCBI Taxonomy" id="1169540"/>
    <lineage>
        <taxon>Eukaryota</taxon>
        <taxon>Sar</taxon>
        <taxon>Alveolata</taxon>
        <taxon>Colpodellida</taxon>
        <taxon>Vitrellaceae</taxon>
        <taxon>Vitrella</taxon>
    </lineage>
</organism>
<evidence type="ECO:0000256" key="2">
    <source>
        <dbReference type="ARBA" id="ARBA00008419"/>
    </source>
</evidence>
<dbReference type="Proteomes" id="UP000041254">
    <property type="component" value="Unassembled WGS sequence"/>
</dbReference>
<evidence type="ECO:0000256" key="4">
    <source>
        <dbReference type="ARBA" id="ARBA00023002"/>
    </source>
</evidence>
<dbReference type="EMBL" id="CDMY01001045">
    <property type="protein sequence ID" value="CEM39714.1"/>
    <property type="molecule type" value="Genomic_DNA"/>
</dbReference>
<dbReference type="EC" id="1.1.1.44" evidence="7 10"/>
<feature type="binding site" description="in other chain" evidence="9">
    <location>
        <position position="250"/>
    </location>
    <ligand>
        <name>substrate</name>
        <note>ligand shared between dimeric partners</note>
    </ligand>
</feature>
<reference evidence="12 13" key="1">
    <citation type="submission" date="2014-11" db="EMBL/GenBank/DDBJ databases">
        <authorList>
            <person name="Zhu J."/>
            <person name="Qi W."/>
            <person name="Song R."/>
        </authorList>
    </citation>
    <scope>NUCLEOTIDE SEQUENCE [LARGE SCALE GENOMIC DNA]</scope>
</reference>
<dbReference type="FunCoup" id="A0A0G4H747">
    <property type="interactions" value="360"/>
</dbReference>
<evidence type="ECO:0000256" key="8">
    <source>
        <dbReference type="PIRSR" id="PIRSR000109-1"/>
    </source>
</evidence>
<dbReference type="InterPro" id="IPR013328">
    <property type="entry name" value="6PGD_dom2"/>
</dbReference>
<dbReference type="SMART" id="SM01350">
    <property type="entry name" value="6PGD"/>
    <property type="match status" value="1"/>
</dbReference>
<dbReference type="FunFam" id="3.40.50.720:FF:000007">
    <property type="entry name" value="6-phosphogluconate dehydrogenase, decarboxylating"/>
    <property type="match status" value="1"/>
</dbReference>
<keyword evidence="6 7" id="KW-0570">Pentose shunt</keyword>
<evidence type="ECO:0000256" key="3">
    <source>
        <dbReference type="ARBA" id="ARBA00011738"/>
    </source>
</evidence>
<dbReference type="OrthoDB" id="434986at2759"/>
<dbReference type="InterPro" id="IPR006113">
    <property type="entry name" value="6PGDH_Gnd/GntZ"/>
</dbReference>
<dbReference type="GO" id="GO:0006098">
    <property type="term" value="P:pentose-phosphate shunt"/>
    <property type="evidence" value="ECO:0007669"/>
    <property type="project" value="UniProtKB-UniPathway"/>
</dbReference>
<gene>
    <name evidence="12" type="ORF">Vbra_19748</name>
</gene>
<feature type="binding site" description="in other chain" evidence="9">
    <location>
        <begin position="175"/>
        <end position="176"/>
    </location>
    <ligand>
        <name>substrate</name>
        <note>ligand shared between dimeric partners</note>
    </ligand>
</feature>
<evidence type="ECO:0000256" key="10">
    <source>
        <dbReference type="RuleBase" id="RU000485"/>
    </source>
</evidence>
<dbReference type="GO" id="GO:0004616">
    <property type="term" value="F:phosphogluconate dehydrogenase (decarboxylating) activity"/>
    <property type="evidence" value="ECO:0007669"/>
    <property type="project" value="UniProtKB-EC"/>
</dbReference>
<feature type="binding site" evidence="9">
    <location>
        <position position="435"/>
    </location>
    <ligand>
        <name>substrate</name>
        <note>ligand shared between dimeric partners</note>
    </ligand>
</feature>
<dbReference type="FunFam" id="1.10.1040.10:FF:000002">
    <property type="entry name" value="6-phosphogluconate dehydrogenase, decarboxylating"/>
    <property type="match status" value="1"/>
</dbReference>
<evidence type="ECO:0000256" key="9">
    <source>
        <dbReference type="PIRSR" id="PIRSR000109-2"/>
    </source>
</evidence>
<dbReference type="InParanoid" id="A0A0G4H747"/>
<dbReference type="Gene3D" id="3.40.50.720">
    <property type="entry name" value="NAD(P)-binding Rossmann-like Domain"/>
    <property type="match status" value="1"/>
</dbReference>
<dbReference type="PRINTS" id="PR00076">
    <property type="entry name" value="6PGDHDRGNASE"/>
</dbReference>
<dbReference type="PANTHER" id="PTHR11811">
    <property type="entry name" value="6-PHOSPHOGLUCONATE DEHYDROGENASE"/>
    <property type="match status" value="1"/>
</dbReference>
<feature type="binding site" description="in other chain" evidence="9">
    <location>
        <begin position="118"/>
        <end position="120"/>
    </location>
    <ligand>
        <name>substrate</name>
        <note>ligand shared between dimeric partners</note>
    </ligand>
</feature>
<dbReference type="InterPro" id="IPR006183">
    <property type="entry name" value="Pgluconate_DH"/>
</dbReference>
<dbReference type="GO" id="GO:0050661">
    <property type="term" value="F:NADP binding"/>
    <property type="evidence" value="ECO:0007669"/>
    <property type="project" value="InterPro"/>
</dbReference>
<dbReference type="Gene3D" id="1.20.5.320">
    <property type="entry name" value="6-Phosphogluconate Dehydrogenase, domain 3"/>
    <property type="match status" value="1"/>
</dbReference>
<feature type="binding site" description="in other chain" evidence="9">
    <location>
        <position position="277"/>
    </location>
    <ligand>
        <name>substrate</name>
        <note>ligand shared between dimeric partners</note>
    </ligand>
</feature>
<dbReference type="Gene3D" id="1.10.1040.10">
    <property type="entry name" value="N-(1-d-carboxylethyl)-l-norvaline Dehydrogenase, domain 2"/>
    <property type="match status" value="1"/>
</dbReference>
<accession>A0A0G4H747</accession>
<dbReference type="PIRSF" id="PIRSF000109">
    <property type="entry name" value="6PGD"/>
    <property type="match status" value="1"/>
</dbReference>
<dbReference type="NCBIfam" id="NF006765">
    <property type="entry name" value="PRK09287.1"/>
    <property type="match status" value="1"/>
</dbReference>
<feature type="binding site" evidence="9">
    <location>
        <position position="441"/>
    </location>
    <ligand>
        <name>substrate</name>
        <note>ligand shared between dimeric partners</note>
    </ligand>
</feature>
<name>A0A0G4H747_VITBC</name>
<evidence type="ECO:0000256" key="1">
    <source>
        <dbReference type="ARBA" id="ARBA00004874"/>
    </source>
</evidence>
<comment type="pathway">
    <text evidence="1 7 10">Carbohydrate degradation; pentose phosphate pathway; D-ribulose 5-phosphate from D-glucose 6-phosphate (oxidative stage): step 3/3.</text>
</comment>
<dbReference type="InterPro" id="IPR008927">
    <property type="entry name" value="6-PGluconate_DH-like_C_sf"/>
</dbReference>
<comment type="catalytic activity">
    <reaction evidence="7 10">
        <text>6-phospho-D-gluconate + NADP(+) = D-ribulose 5-phosphate + CO2 + NADPH</text>
        <dbReference type="Rhea" id="RHEA:10116"/>
        <dbReference type="ChEBI" id="CHEBI:16526"/>
        <dbReference type="ChEBI" id="CHEBI:57783"/>
        <dbReference type="ChEBI" id="CHEBI:58121"/>
        <dbReference type="ChEBI" id="CHEBI:58349"/>
        <dbReference type="ChEBI" id="CHEBI:58759"/>
        <dbReference type="EC" id="1.1.1.44"/>
    </reaction>
</comment>
<protein>
    <recommendedName>
        <fullName evidence="7 10">6-phosphogluconate dehydrogenase, decarboxylating</fullName>
        <ecNumber evidence="7 10">1.1.1.44</ecNumber>
    </recommendedName>
</protein>
<dbReference type="PhylomeDB" id="A0A0G4H747"/>